<proteinExistence type="inferred from homology"/>
<evidence type="ECO:0000256" key="3">
    <source>
        <dbReference type="ARBA" id="ARBA00022723"/>
    </source>
</evidence>
<keyword evidence="5" id="KW-0408">Iron</keyword>
<keyword evidence="3" id="KW-0479">Metal-binding</keyword>
<feature type="compositionally biased region" description="Basic and acidic residues" evidence="7">
    <location>
        <begin position="290"/>
        <end position="306"/>
    </location>
</feature>
<name>A0ABR1RYJ2_9PEZI</name>
<keyword evidence="4" id="KW-0560">Oxidoreductase</keyword>
<comment type="cofactor">
    <cofactor evidence="1">
        <name>heme</name>
        <dbReference type="ChEBI" id="CHEBI:30413"/>
    </cofactor>
</comment>
<dbReference type="InterPro" id="IPR001128">
    <property type="entry name" value="Cyt_P450"/>
</dbReference>
<dbReference type="PANTHER" id="PTHR46206:SF4">
    <property type="entry name" value="P450, PUTATIVE (EUROFUNG)-RELATED"/>
    <property type="match status" value="1"/>
</dbReference>
<dbReference type="Pfam" id="PF00067">
    <property type="entry name" value="p450"/>
    <property type="match status" value="1"/>
</dbReference>
<reference evidence="8 9" key="1">
    <citation type="submission" date="2023-01" db="EMBL/GenBank/DDBJ databases">
        <title>Analysis of 21 Apiospora genomes using comparative genomics revels a genus with tremendous synthesis potential of carbohydrate active enzymes and secondary metabolites.</title>
        <authorList>
            <person name="Sorensen T."/>
        </authorList>
    </citation>
    <scope>NUCLEOTIDE SEQUENCE [LARGE SCALE GENOMIC DNA]</scope>
    <source>
        <strain evidence="8 9">CBS 33761</strain>
    </source>
</reference>
<comment type="similarity">
    <text evidence="2">Belongs to the cytochrome P450 family.</text>
</comment>
<keyword evidence="9" id="KW-1185">Reference proteome</keyword>
<dbReference type="SUPFAM" id="SSF48264">
    <property type="entry name" value="Cytochrome P450"/>
    <property type="match status" value="1"/>
</dbReference>
<keyword evidence="6" id="KW-0503">Monooxygenase</keyword>
<evidence type="ECO:0000256" key="6">
    <source>
        <dbReference type="ARBA" id="ARBA00023033"/>
    </source>
</evidence>
<protein>
    <submittedName>
        <fullName evidence="8">Cytochrome P450</fullName>
    </submittedName>
</protein>
<evidence type="ECO:0000256" key="4">
    <source>
        <dbReference type="ARBA" id="ARBA00023002"/>
    </source>
</evidence>
<dbReference type="InterPro" id="IPR002403">
    <property type="entry name" value="Cyt_P450_E_grp-IV"/>
</dbReference>
<dbReference type="CDD" id="cd11041">
    <property type="entry name" value="CYP503A1-like"/>
    <property type="match status" value="1"/>
</dbReference>
<evidence type="ECO:0000256" key="2">
    <source>
        <dbReference type="ARBA" id="ARBA00010617"/>
    </source>
</evidence>
<comment type="caution">
    <text evidence="8">The sequence shown here is derived from an EMBL/GenBank/DDBJ whole genome shotgun (WGS) entry which is preliminary data.</text>
</comment>
<sequence>MSPENMAAQTGLDELLCRLSDLLDSLIISPMVRQPSATISIFLLMLVTLWALLRSTNQRAQSPVVNRLCSLELSLFSRIRWCLWAREILDAADQKAQDRPYRLARGDKELVVLPVTLIQELNRLGTDTLDSRQSHAFVFLSHLTGLQRTVKASYQTRILQRRVTPALPDLFAPMANRISAAIKRHFPAAGNGNDWKTVMPLPAATACFSEGMCLVLFGTEMSARPRLVELASKLAEDLFSVAFMMRLVPATLQPILVWFLPAKWRLNAKWRELETFLAPEVRRQQQQKALADEGNHECEASRKKDTGSTPTDLLTWMVRDGSTPFEQDPSVLTTLCGSVAAASINSIANLVCHMVADLAAHPDVLDQVRAEIRTKHKRIGGKWDMATLSTGLDKLESAMKETARLASSPLIVYSRVVRRDLVLPLDGGTIHLQKGQFITMSGRARTMDPTLFEDPERYKGLRFCEDEDSLAQHRARAFSTVDTDILTWGAGRSACPGRLIADIAVKVFLIPLLDEYDFAFADGKPFSQRAMLHEFVFFHPHNSMLMRRRMDAVGIKFH</sequence>
<feature type="region of interest" description="Disordered" evidence="7">
    <location>
        <begin position="287"/>
        <end position="310"/>
    </location>
</feature>
<dbReference type="InterPro" id="IPR036396">
    <property type="entry name" value="Cyt_P450_sf"/>
</dbReference>
<dbReference type="Gene3D" id="1.10.630.10">
    <property type="entry name" value="Cytochrome P450"/>
    <property type="match status" value="1"/>
</dbReference>
<evidence type="ECO:0000256" key="5">
    <source>
        <dbReference type="ARBA" id="ARBA00023004"/>
    </source>
</evidence>
<dbReference type="PANTHER" id="PTHR46206">
    <property type="entry name" value="CYTOCHROME P450"/>
    <property type="match status" value="1"/>
</dbReference>
<dbReference type="Proteomes" id="UP001444661">
    <property type="component" value="Unassembled WGS sequence"/>
</dbReference>
<organism evidence="8 9">
    <name type="scientific">Apiospora rasikravindrae</name>
    <dbReference type="NCBI Taxonomy" id="990691"/>
    <lineage>
        <taxon>Eukaryota</taxon>
        <taxon>Fungi</taxon>
        <taxon>Dikarya</taxon>
        <taxon>Ascomycota</taxon>
        <taxon>Pezizomycotina</taxon>
        <taxon>Sordariomycetes</taxon>
        <taxon>Xylariomycetidae</taxon>
        <taxon>Amphisphaeriales</taxon>
        <taxon>Apiosporaceae</taxon>
        <taxon>Apiospora</taxon>
    </lineage>
</organism>
<gene>
    <name evidence="8" type="ORF">PG993_013590</name>
</gene>
<evidence type="ECO:0000313" key="9">
    <source>
        <dbReference type="Proteomes" id="UP001444661"/>
    </source>
</evidence>
<evidence type="ECO:0000313" key="8">
    <source>
        <dbReference type="EMBL" id="KAK8022823.1"/>
    </source>
</evidence>
<dbReference type="PRINTS" id="PR00465">
    <property type="entry name" value="EP450IV"/>
</dbReference>
<dbReference type="EMBL" id="JAQQWK010000012">
    <property type="protein sequence ID" value="KAK8022823.1"/>
    <property type="molecule type" value="Genomic_DNA"/>
</dbReference>
<evidence type="ECO:0000256" key="7">
    <source>
        <dbReference type="SAM" id="MobiDB-lite"/>
    </source>
</evidence>
<evidence type="ECO:0000256" key="1">
    <source>
        <dbReference type="ARBA" id="ARBA00001971"/>
    </source>
</evidence>
<accession>A0ABR1RYJ2</accession>